<keyword evidence="9" id="KW-0408">Iron</keyword>
<evidence type="ECO:0000313" key="13">
    <source>
        <dbReference type="EMBL" id="KAK8956187.1"/>
    </source>
</evidence>
<keyword evidence="6" id="KW-0479">Metal-binding</keyword>
<comment type="catalytic activity">
    <reaction evidence="1">
        <text>2 a phenolic donor + H2O2 = 2 a phenolic radical donor + 2 H2O</text>
        <dbReference type="Rhea" id="RHEA:56136"/>
        <dbReference type="ChEBI" id="CHEBI:15377"/>
        <dbReference type="ChEBI" id="CHEBI:16240"/>
        <dbReference type="ChEBI" id="CHEBI:139520"/>
        <dbReference type="ChEBI" id="CHEBI:139521"/>
        <dbReference type="EC" id="1.11.1.7"/>
    </reaction>
</comment>
<dbReference type="SUPFAM" id="SSF48113">
    <property type="entry name" value="Heme-dependent peroxidases"/>
    <property type="match status" value="1"/>
</dbReference>
<evidence type="ECO:0000256" key="2">
    <source>
        <dbReference type="ARBA" id="ARBA00001913"/>
    </source>
</evidence>
<keyword evidence="10" id="KW-0376">Hydrogen peroxide</keyword>
<keyword evidence="5" id="KW-0349">Heme</keyword>
<keyword evidence="7" id="KW-0106">Calcium</keyword>
<organism evidence="13 14">
    <name type="scientific">Platanthera guangdongensis</name>
    <dbReference type="NCBI Taxonomy" id="2320717"/>
    <lineage>
        <taxon>Eukaryota</taxon>
        <taxon>Viridiplantae</taxon>
        <taxon>Streptophyta</taxon>
        <taxon>Embryophyta</taxon>
        <taxon>Tracheophyta</taxon>
        <taxon>Spermatophyta</taxon>
        <taxon>Magnoliopsida</taxon>
        <taxon>Liliopsida</taxon>
        <taxon>Asparagales</taxon>
        <taxon>Orchidaceae</taxon>
        <taxon>Orchidoideae</taxon>
        <taxon>Orchideae</taxon>
        <taxon>Orchidinae</taxon>
        <taxon>Platanthera</taxon>
    </lineage>
</organism>
<dbReference type="InterPro" id="IPR000823">
    <property type="entry name" value="Peroxidase_pln"/>
</dbReference>
<dbReference type="PANTHER" id="PTHR31517:SF3">
    <property type="entry name" value="PEROXIDASE"/>
    <property type="match status" value="1"/>
</dbReference>
<comment type="similarity">
    <text evidence="11">Belongs to the peroxidase family.</text>
</comment>
<comment type="cofactor">
    <cofactor evidence="2">
        <name>Ca(2+)</name>
        <dbReference type="ChEBI" id="CHEBI:29108"/>
    </cofactor>
</comment>
<sequence>MRKKFLGFLKFAIALTKIKRTYRGREPQRRQKQPQKQTTVGFSHCNRFSNRIYDFGGQAGAIDPTLNRTYAAQLQSECPRNVDPSVAIELDPITPRTFDNQYFRNLQLRMGLLTSDQTLAEDGISRPTVNTWAANSAAFSRAFVTAMTNLGQVGVKTRAPLGNIRRDCSVLN</sequence>
<evidence type="ECO:0000256" key="9">
    <source>
        <dbReference type="ARBA" id="ARBA00023004"/>
    </source>
</evidence>
<reference evidence="13 14" key="1">
    <citation type="journal article" date="2022" name="Nat. Plants">
        <title>Genomes of leafy and leafless Platanthera orchids illuminate the evolution of mycoheterotrophy.</title>
        <authorList>
            <person name="Li M.H."/>
            <person name="Liu K.W."/>
            <person name="Li Z."/>
            <person name="Lu H.C."/>
            <person name="Ye Q.L."/>
            <person name="Zhang D."/>
            <person name="Wang J.Y."/>
            <person name="Li Y.F."/>
            <person name="Zhong Z.M."/>
            <person name="Liu X."/>
            <person name="Yu X."/>
            <person name="Liu D.K."/>
            <person name="Tu X.D."/>
            <person name="Liu B."/>
            <person name="Hao Y."/>
            <person name="Liao X.Y."/>
            <person name="Jiang Y.T."/>
            <person name="Sun W.H."/>
            <person name="Chen J."/>
            <person name="Chen Y.Q."/>
            <person name="Ai Y."/>
            <person name="Zhai J.W."/>
            <person name="Wu S.S."/>
            <person name="Zhou Z."/>
            <person name="Hsiao Y.Y."/>
            <person name="Wu W.L."/>
            <person name="Chen Y.Y."/>
            <person name="Lin Y.F."/>
            <person name="Hsu J.L."/>
            <person name="Li C.Y."/>
            <person name="Wang Z.W."/>
            <person name="Zhao X."/>
            <person name="Zhong W.Y."/>
            <person name="Ma X.K."/>
            <person name="Ma L."/>
            <person name="Huang J."/>
            <person name="Chen G.Z."/>
            <person name="Huang M.Z."/>
            <person name="Huang L."/>
            <person name="Peng D.H."/>
            <person name="Luo Y.B."/>
            <person name="Zou S.Q."/>
            <person name="Chen S.P."/>
            <person name="Lan S."/>
            <person name="Tsai W.C."/>
            <person name="Van de Peer Y."/>
            <person name="Liu Z.J."/>
        </authorList>
    </citation>
    <scope>NUCLEOTIDE SEQUENCE [LARGE SCALE GENOMIC DNA]</scope>
    <source>
        <strain evidence="13">Lor288</strain>
    </source>
</reference>
<keyword evidence="4 13" id="KW-0575">Peroxidase</keyword>
<feature type="domain" description="Plant heme peroxidase family profile" evidence="12">
    <location>
        <begin position="39"/>
        <end position="172"/>
    </location>
</feature>
<evidence type="ECO:0000256" key="6">
    <source>
        <dbReference type="ARBA" id="ARBA00022723"/>
    </source>
</evidence>
<keyword evidence="14" id="KW-1185">Reference proteome</keyword>
<evidence type="ECO:0000256" key="8">
    <source>
        <dbReference type="ARBA" id="ARBA00023002"/>
    </source>
</evidence>
<evidence type="ECO:0000256" key="3">
    <source>
        <dbReference type="ARBA" id="ARBA00001970"/>
    </source>
</evidence>
<dbReference type="GO" id="GO:0004601">
    <property type="term" value="F:peroxidase activity"/>
    <property type="evidence" value="ECO:0007669"/>
    <property type="project" value="UniProtKB-KW"/>
</dbReference>
<dbReference type="InterPro" id="IPR010255">
    <property type="entry name" value="Haem_peroxidase_sf"/>
</dbReference>
<evidence type="ECO:0000256" key="10">
    <source>
        <dbReference type="ARBA" id="ARBA00023324"/>
    </source>
</evidence>
<dbReference type="PANTHER" id="PTHR31517">
    <property type="match status" value="1"/>
</dbReference>
<dbReference type="Proteomes" id="UP001412067">
    <property type="component" value="Unassembled WGS sequence"/>
</dbReference>
<dbReference type="Gene3D" id="1.10.420.10">
    <property type="entry name" value="Peroxidase, domain 2"/>
    <property type="match status" value="1"/>
</dbReference>
<keyword evidence="8" id="KW-0560">Oxidoreductase</keyword>
<proteinExistence type="inferred from homology"/>
<accession>A0ABR2M265</accession>
<dbReference type="EMBL" id="JBBWWR010000013">
    <property type="protein sequence ID" value="KAK8956187.1"/>
    <property type="molecule type" value="Genomic_DNA"/>
</dbReference>
<gene>
    <name evidence="13" type="primary">PER35</name>
    <name evidence="13" type="ORF">KSP40_PGU015217</name>
</gene>
<evidence type="ECO:0000313" key="14">
    <source>
        <dbReference type="Proteomes" id="UP001412067"/>
    </source>
</evidence>
<evidence type="ECO:0000256" key="7">
    <source>
        <dbReference type="ARBA" id="ARBA00022837"/>
    </source>
</evidence>
<evidence type="ECO:0000256" key="5">
    <source>
        <dbReference type="ARBA" id="ARBA00022617"/>
    </source>
</evidence>
<dbReference type="PRINTS" id="PR00461">
    <property type="entry name" value="PLPEROXIDASE"/>
</dbReference>
<evidence type="ECO:0000256" key="4">
    <source>
        <dbReference type="ARBA" id="ARBA00022559"/>
    </source>
</evidence>
<dbReference type="PROSITE" id="PS50873">
    <property type="entry name" value="PEROXIDASE_4"/>
    <property type="match status" value="1"/>
</dbReference>
<dbReference type="Gene3D" id="1.10.520.10">
    <property type="match status" value="1"/>
</dbReference>
<comment type="caution">
    <text evidence="13">The sequence shown here is derived from an EMBL/GenBank/DDBJ whole genome shotgun (WGS) entry which is preliminary data.</text>
</comment>
<protein>
    <submittedName>
        <fullName evidence="13">Peroxidase 35</fullName>
    </submittedName>
</protein>
<dbReference type="Pfam" id="PF00141">
    <property type="entry name" value="peroxidase"/>
    <property type="match status" value="1"/>
</dbReference>
<evidence type="ECO:0000256" key="11">
    <source>
        <dbReference type="RuleBase" id="RU004241"/>
    </source>
</evidence>
<dbReference type="InterPro" id="IPR002016">
    <property type="entry name" value="Haem_peroxidase"/>
</dbReference>
<evidence type="ECO:0000256" key="1">
    <source>
        <dbReference type="ARBA" id="ARBA00000189"/>
    </source>
</evidence>
<name>A0ABR2M265_9ASPA</name>
<evidence type="ECO:0000259" key="12">
    <source>
        <dbReference type="PROSITE" id="PS50873"/>
    </source>
</evidence>
<comment type="cofactor">
    <cofactor evidence="3">
        <name>heme b</name>
        <dbReference type="ChEBI" id="CHEBI:60344"/>
    </cofactor>
</comment>